<keyword evidence="1" id="KW-1133">Transmembrane helix</keyword>
<accession>A0A0F9KJW4</accession>
<dbReference type="AlphaFoldDB" id="A0A0F9KJW4"/>
<comment type="caution">
    <text evidence="2">The sequence shown here is derived from an EMBL/GenBank/DDBJ whole genome shotgun (WGS) entry which is preliminary data.</text>
</comment>
<protein>
    <submittedName>
        <fullName evidence="2">Uncharacterized protein</fullName>
    </submittedName>
</protein>
<proteinExistence type="predicted"/>
<evidence type="ECO:0000313" key="2">
    <source>
        <dbReference type="EMBL" id="KKM82414.1"/>
    </source>
</evidence>
<name>A0A0F9KJW4_9ZZZZ</name>
<gene>
    <name evidence="2" type="ORF">LCGC14_1319760</name>
</gene>
<keyword evidence="1" id="KW-0812">Transmembrane</keyword>
<keyword evidence="1" id="KW-0472">Membrane</keyword>
<feature type="transmembrane region" description="Helical" evidence="1">
    <location>
        <begin position="27"/>
        <end position="45"/>
    </location>
</feature>
<reference evidence="2" key="1">
    <citation type="journal article" date="2015" name="Nature">
        <title>Complex archaea that bridge the gap between prokaryotes and eukaryotes.</title>
        <authorList>
            <person name="Spang A."/>
            <person name="Saw J.H."/>
            <person name="Jorgensen S.L."/>
            <person name="Zaremba-Niedzwiedzka K."/>
            <person name="Martijn J."/>
            <person name="Lind A.E."/>
            <person name="van Eijk R."/>
            <person name="Schleper C."/>
            <person name="Guy L."/>
            <person name="Ettema T.J."/>
        </authorList>
    </citation>
    <scope>NUCLEOTIDE SEQUENCE</scope>
</reference>
<dbReference type="EMBL" id="LAZR01007866">
    <property type="protein sequence ID" value="KKM82414.1"/>
    <property type="molecule type" value="Genomic_DNA"/>
</dbReference>
<evidence type="ECO:0000256" key="1">
    <source>
        <dbReference type="SAM" id="Phobius"/>
    </source>
</evidence>
<sequence length="100" mass="12579">MFIKEKMKKQDIKIIKGKRYIEYKEPVVFKSVHYAFLFGILWLFIDKFFDGWWNLISIFLVFFLVFIAQRMYNKEIARAKEDEKIKFKYERRLKKEWKKH</sequence>
<feature type="transmembrane region" description="Helical" evidence="1">
    <location>
        <begin position="51"/>
        <end position="68"/>
    </location>
</feature>
<organism evidence="2">
    <name type="scientific">marine sediment metagenome</name>
    <dbReference type="NCBI Taxonomy" id="412755"/>
    <lineage>
        <taxon>unclassified sequences</taxon>
        <taxon>metagenomes</taxon>
        <taxon>ecological metagenomes</taxon>
    </lineage>
</organism>